<dbReference type="SUPFAM" id="SSF51735">
    <property type="entry name" value="NAD(P)-binding Rossmann-fold domains"/>
    <property type="match status" value="1"/>
</dbReference>
<dbReference type="PRINTS" id="PR00080">
    <property type="entry name" value="SDRFAMILY"/>
</dbReference>
<dbReference type="InterPro" id="IPR057326">
    <property type="entry name" value="KR_dom"/>
</dbReference>
<dbReference type="InterPro" id="IPR051687">
    <property type="entry name" value="Peroxisomal_Beta-Oxidation"/>
</dbReference>
<evidence type="ECO:0000256" key="2">
    <source>
        <dbReference type="ARBA" id="ARBA00023002"/>
    </source>
</evidence>
<dbReference type="PRINTS" id="PR00081">
    <property type="entry name" value="GDHRDH"/>
</dbReference>
<evidence type="ECO:0000313" key="6">
    <source>
        <dbReference type="Proteomes" id="UP000053789"/>
    </source>
</evidence>
<dbReference type="RefSeq" id="XP_016617554.1">
    <property type="nucleotide sequence ID" value="XM_016766396.1"/>
</dbReference>
<evidence type="ECO:0000256" key="3">
    <source>
        <dbReference type="RuleBase" id="RU000363"/>
    </source>
</evidence>
<dbReference type="Gene3D" id="3.40.50.720">
    <property type="entry name" value="NAD(P)-binding Rossmann-like Domain"/>
    <property type="match status" value="1"/>
</dbReference>
<dbReference type="PANTHER" id="PTHR45024">
    <property type="entry name" value="DEHYDROGENASES, SHORT CHAIN"/>
    <property type="match status" value="1"/>
</dbReference>
<accession>A0A0D2HJE8</accession>
<proteinExistence type="inferred from homology"/>
<dbReference type="Pfam" id="PF00106">
    <property type="entry name" value="adh_short"/>
    <property type="match status" value="1"/>
</dbReference>
<dbReference type="Proteomes" id="UP000053789">
    <property type="component" value="Unassembled WGS sequence"/>
</dbReference>
<dbReference type="HOGENOM" id="CLU_010194_14_0_1"/>
<dbReference type="GO" id="GO:0016491">
    <property type="term" value="F:oxidoreductase activity"/>
    <property type="evidence" value="ECO:0007669"/>
    <property type="project" value="UniProtKB-KW"/>
</dbReference>
<dbReference type="EMBL" id="KN846992">
    <property type="protein sequence ID" value="KIW90885.1"/>
    <property type="molecule type" value="Genomic_DNA"/>
</dbReference>
<dbReference type="PANTHER" id="PTHR45024:SF2">
    <property type="entry name" value="SCP2 DOMAIN-CONTAINING PROTEIN"/>
    <property type="match status" value="1"/>
</dbReference>
<sequence length="302" mass="32325">MAETTRGLSFENRTVIVTGAGGSIGRPLCLAFAKAGANVIANDYGCSAAGQGSSGASAEQLVAEIAAQGLSAVADTHNVATDADKIVDLAIERFQRLDIIVNNAGIITYGPVEAQEPGDIKRVLEVNALGAIALCHYAWPHMQKQKYGRIINFSSDSVFGMPSSAGYVLSRGAMLGVTKTLALEGQPHNILVNTIGPSAYSRMVSDVIKDLPPDQQEGFKRAFTGESNIPPLLALASEENTYTGQIWTSGNYAMGRTILGTVKEVKRLRTARDCLSAMTELMDKNRAWIEPQSIQEFLNFRA</sequence>
<dbReference type="GeneID" id="27701596"/>
<evidence type="ECO:0000259" key="4">
    <source>
        <dbReference type="SMART" id="SM00822"/>
    </source>
</evidence>
<dbReference type="VEuPathDB" id="FungiDB:Z519_08668"/>
<dbReference type="InterPro" id="IPR002347">
    <property type="entry name" value="SDR_fam"/>
</dbReference>
<name>A0A0D2HJE8_CLAB1</name>
<gene>
    <name evidence="5" type="ORF">Z519_08668</name>
</gene>
<dbReference type="OrthoDB" id="47007at2759"/>
<dbReference type="SMART" id="SM00822">
    <property type="entry name" value="PKS_KR"/>
    <property type="match status" value="1"/>
</dbReference>
<dbReference type="AlphaFoldDB" id="A0A0D2HJE8"/>
<evidence type="ECO:0000256" key="1">
    <source>
        <dbReference type="ARBA" id="ARBA00006484"/>
    </source>
</evidence>
<evidence type="ECO:0000313" key="5">
    <source>
        <dbReference type="EMBL" id="KIW90885.1"/>
    </source>
</evidence>
<keyword evidence="6" id="KW-1185">Reference proteome</keyword>
<dbReference type="InterPro" id="IPR036291">
    <property type="entry name" value="NAD(P)-bd_dom_sf"/>
</dbReference>
<keyword evidence="2" id="KW-0560">Oxidoreductase</keyword>
<comment type="similarity">
    <text evidence="1 3">Belongs to the short-chain dehydrogenases/reductases (SDR) family.</text>
</comment>
<feature type="domain" description="Ketoreductase" evidence="4">
    <location>
        <begin position="13"/>
        <end position="198"/>
    </location>
</feature>
<reference evidence="5" key="1">
    <citation type="submission" date="2015-01" db="EMBL/GenBank/DDBJ databases">
        <title>The Genome Sequence of Cladophialophora bantiana CBS 173.52.</title>
        <authorList>
            <consortium name="The Broad Institute Genomics Platform"/>
            <person name="Cuomo C."/>
            <person name="de Hoog S."/>
            <person name="Gorbushina A."/>
            <person name="Stielow B."/>
            <person name="Teixiera M."/>
            <person name="Abouelleil A."/>
            <person name="Chapman S.B."/>
            <person name="Priest M."/>
            <person name="Young S.K."/>
            <person name="Wortman J."/>
            <person name="Nusbaum C."/>
            <person name="Birren B."/>
        </authorList>
    </citation>
    <scope>NUCLEOTIDE SEQUENCE [LARGE SCALE GENOMIC DNA]</scope>
    <source>
        <strain evidence="5">CBS 173.52</strain>
    </source>
</reference>
<organism evidence="5 6">
    <name type="scientific">Cladophialophora bantiana (strain ATCC 10958 / CBS 173.52 / CDC B-1940 / NIH 8579)</name>
    <name type="common">Xylohypha bantiana</name>
    <dbReference type="NCBI Taxonomy" id="1442370"/>
    <lineage>
        <taxon>Eukaryota</taxon>
        <taxon>Fungi</taxon>
        <taxon>Dikarya</taxon>
        <taxon>Ascomycota</taxon>
        <taxon>Pezizomycotina</taxon>
        <taxon>Eurotiomycetes</taxon>
        <taxon>Chaetothyriomycetidae</taxon>
        <taxon>Chaetothyriales</taxon>
        <taxon>Herpotrichiellaceae</taxon>
        <taxon>Cladophialophora</taxon>
    </lineage>
</organism>
<protein>
    <recommendedName>
        <fullName evidence="4">Ketoreductase domain-containing protein</fullName>
    </recommendedName>
</protein>